<dbReference type="PROSITE" id="PS50109">
    <property type="entry name" value="HIS_KIN"/>
    <property type="match status" value="1"/>
</dbReference>
<dbReference type="InterPro" id="IPR050351">
    <property type="entry name" value="BphY/WalK/GraS-like"/>
</dbReference>
<name>A0A645EYM8_9ZZZZ</name>
<dbReference type="SUPFAM" id="SSF55874">
    <property type="entry name" value="ATPase domain of HSP90 chaperone/DNA topoisomerase II/histidine kinase"/>
    <property type="match status" value="1"/>
</dbReference>
<dbReference type="InterPro" id="IPR003594">
    <property type="entry name" value="HATPase_dom"/>
</dbReference>
<dbReference type="PANTHER" id="PTHR45453:SF2">
    <property type="entry name" value="HISTIDINE KINASE"/>
    <property type="match status" value="1"/>
</dbReference>
<keyword evidence="8" id="KW-1133">Transmembrane helix</keyword>
<dbReference type="InterPro" id="IPR036890">
    <property type="entry name" value="HATPase_C_sf"/>
</dbReference>
<organism evidence="11">
    <name type="scientific">bioreactor metagenome</name>
    <dbReference type="NCBI Taxonomy" id="1076179"/>
    <lineage>
        <taxon>unclassified sequences</taxon>
        <taxon>metagenomes</taxon>
        <taxon>ecological metagenomes</taxon>
    </lineage>
</organism>
<dbReference type="GO" id="GO:0004721">
    <property type="term" value="F:phosphoprotein phosphatase activity"/>
    <property type="evidence" value="ECO:0007669"/>
    <property type="project" value="TreeGrafter"/>
</dbReference>
<dbReference type="GO" id="GO:0000155">
    <property type="term" value="F:phosphorelay sensor kinase activity"/>
    <property type="evidence" value="ECO:0007669"/>
    <property type="project" value="TreeGrafter"/>
</dbReference>
<keyword evidence="4" id="KW-1003">Cell membrane</keyword>
<comment type="caution">
    <text evidence="11">The sequence shown here is derived from an EMBL/GenBank/DDBJ whole genome shotgun (WGS) entry which is preliminary data.</text>
</comment>
<gene>
    <name evidence="11" type="primary">rcsC_224</name>
    <name evidence="11" type="ORF">SDC9_153836</name>
</gene>
<evidence type="ECO:0000256" key="1">
    <source>
        <dbReference type="ARBA" id="ARBA00000085"/>
    </source>
</evidence>
<feature type="domain" description="Histidine kinase" evidence="10">
    <location>
        <begin position="1"/>
        <end position="122"/>
    </location>
</feature>
<keyword evidence="5 11" id="KW-0808">Transferase</keyword>
<proteinExistence type="predicted"/>
<evidence type="ECO:0000256" key="4">
    <source>
        <dbReference type="ARBA" id="ARBA00022475"/>
    </source>
</evidence>
<dbReference type="Pfam" id="PF02518">
    <property type="entry name" value="HATPase_c"/>
    <property type="match status" value="1"/>
</dbReference>
<keyword evidence="6" id="KW-0812">Transmembrane</keyword>
<evidence type="ECO:0000256" key="9">
    <source>
        <dbReference type="ARBA" id="ARBA00023136"/>
    </source>
</evidence>
<evidence type="ECO:0000256" key="3">
    <source>
        <dbReference type="ARBA" id="ARBA00012438"/>
    </source>
</evidence>
<comment type="subcellular location">
    <subcellularLocation>
        <location evidence="2">Cell membrane</location>
        <topology evidence="2">Multi-pass membrane protein</topology>
    </subcellularLocation>
</comment>
<evidence type="ECO:0000259" key="10">
    <source>
        <dbReference type="PROSITE" id="PS50109"/>
    </source>
</evidence>
<keyword evidence="7 11" id="KW-0418">Kinase</keyword>
<dbReference type="SMART" id="SM00387">
    <property type="entry name" value="HATPase_c"/>
    <property type="match status" value="1"/>
</dbReference>
<dbReference type="InterPro" id="IPR005467">
    <property type="entry name" value="His_kinase_dom"/>
</dbReference>
<dbReference type="PRINTS" id="PR00344">
    <property type="entry name" value="BCTRLSENSOR"/>
</dbReference>
<sequence length="129" mass="14791">MNNLDFNVYTDVKCMSYILDQIINNAIKYSKEVGKIEFSGKSTENGVILFIKDYGIGINKEDIGRIFDKGFTGSNGRNKLYKSTGMGLYFTKNMIDKLGQKIEVDSQKYLYTTFGIYFYDISDYLNLSN</sequence>
<evidence type="ECO:0000256" key="8">
    <source>
        <dbReference type="ARBA" id="ARBA00022989"/>
    </source>
</evidence>
<dbReference type="Gene3D" id="3.30.565.10">
    <property type="entry name" value="Histidine kinase-like ATPase, C-terminal domain"/>
    <property type="match status" value="1"/>
</dbReference>
<dbReference type="GO" id="GO:0005886">
    <property type="term" value="C:plasma membrane"/>
    <property type="evidence" value="ECO:0007669"/>
    <property type="project" value="UniProtKB-SubCell"/>
</dbReference>
<keyword evidence="9" id="KW-0472">Membrane</keyword>
<evidence type="ECO:0000256" key="7">
    <source>
        <dbReference type="ARBA" id="ARBA00022777"/>
    </source>
</evidence>
<protein>
    <recommendedName>
        <fullName evidence="3">histidine kinase</fullName>
        <ecNumber evidence="3">2.7.13.3</ecNumber>
    </recommendedName>
</protein>
<dbReference type="EC" id="2.7.13.3" evidence="3"/>
<dbReference type="EMBL" id="VSSQ01052506">
    <property type="protein sequence ID" value="MPN06580.1"/>
    <property type="molecule type" value="Genomic_DNA"/>
</dbReference>
<dbReference type="GO" id="GO:0016036">
    <property type="term" value="P:cellular response to phosphate starvation"/>
    <property type="evidence" value="ECO:0007669"/>
    <property type="project" value="TreeGrafter"/>
</dbReference>
<dbReference type="AlphaFoldDB" id="A0A645EYM8"/>
<evidence type="ECO:0000256" key="5">
    <source>
        <dbReference type="ARBA" id="ARBA00022679"/>
    </source>
</evidence>
<evidence type="ECO:0000256" key="6">
    <source>
        <dbReference type="ARBA" id="ARBA00022692"/>
    </source>
</evidence>
<dbReference type="PANTHER" id="PTHR45453">
    <property type="entry name" value="PHOSPHATE REGULON SENSOR PROTEIN PHOR"/>
    <property type="match status" value="1"/>
</dbReference>
<evidence type="ECO:0000256" key="2">
    <source>
        <dbReference type="ARBA" id="ARBA00004651"/>
    </source>
</evidence>
<evidence type="ECO:0000313" key="11">
    <source>
        <dbReference type="EMBL" id="MPN06580.1"/>
    </source>
</evidence>
<comment type="catalytic activity">
    <reaction evidence="1">
        <text>ATP + protein L-histidine = ADP + protein N-phospho-L-histidine.</text>
        <dbReference type="EC" id="2.7.13.3"/>
    </reaction>
</comment>
<accession>A0A645EYM8</accession>
<dbReference type="InterPro" id="IPR004358">
    <property type="entry name" value="Sig_transdc_His_kin-like_C"/>
</dbReference>
<reference evidence="11" key="1">
    <citation type="submission" date="2019-08" db="EMBL/GenBank/DDBJ databases">
        <authorList>
            <person name="Kucharzyk K."/>
            <person name="Murdoch R.W."/>
            <person name="Higgins S."/>
            <person name="Loffler F."/>
        </authorList>
    </citation>
    <scope>NUCLEOTIDE SEQUENCE</scope>
</reference>